<reference evidence="1" key="1">
    <citation type="submission" date="2021-06" db="EMBL/GenBank/DDBJ databases">
        <title>Parelaphostrongylus tenuis whole genome reference sequence.</title>
        <authorList>
            <person name="Garwood T.J."/>
            <person name="Larsen P.A."/>
            <person name="Fountain-Jones N.M."/>
            <person name="Garbe J.R."/>
            <person name="Macchietto M.G."/>
            <person name="Kania S.A."/>
            <person name="Gerhold R.W."/>
            <person name="Richards J.E."/>
            <person name="Wolf T.M."/>
        </authorList>
    </citation>
    <scope>NUCLEOTIDE SEQUENCE</scope>
    <source>
        <strain evidence="1">MNPRO001-30</strain>
        <tissue evidence="1">Meninges</tissue>
    </source>
</reference>
<dbReference type="AlphaFoldDB" id="A0AAD5MNX0"/>
<evidence type="ECO:0000313" key="2">
    <source>
        <dbReference type="Proteomes" id="UP001196413"/>
    </source>
</evidence>
<gene>
    <name evidence="1" type="ORF">KIN20_008430</name>
</gene>
<proteinExistence type="predicted"/>
<evidence type="ECO:0000313" key="1">
    <source>
        <dbReference type="EMBL" id="KAJ1352222.1"/>
    </source>
</evidence>
<organism evidence="1 2">
    <name type="scientific">Parelaphostrongylus tenuis</name>
    <name type="common">Meningeal worm</name>
    <dbReference type="NCBI Taxonomy" id="148309"/>
    <lineage>
        <taxon>Eukaryota</taxon>
        <taxon>Metazoa</taxon>
        <taxon>Ecdysozoa</taxon>
        <taxon>Nematoda</taxon>
        <taxon>Chromadorea</taxon>
        <taxon>Rhabditida</taxon>
        <taxon>Rhabditina</taxon>
        <taxon>Rhabditomorpha</taxon>
        <taxon>Strongyloidea</taxon>
        <taxon>Metastrongylidae</taxon>
        <taxon>Parelaphostrongylus</taxon>
    </lineage>
</organism>
<accession>A0AAD5MNX0</accession>
<sequence length="81" mass="8894">MPAAEIVIKNCKDAYKPKSIASIDESTAQFGSREESNSLVSAKICDERVRSVIGARYQRIAAVDLHETGMKAAGYGNIEWF</sequence>
<keyword evidence="2" id="KW-1185">Reference proteome</keyword>
<dbReference type="EMBL" id="JAHQIW010001336">
    <property type="protein sequence ID" value="KAJ1352222.1"/>
    <property type="molecule type" value="Genomic_DNA"/>
</dbReference>
<name>A0AAD5MNX0_PARTN</name>
<dbReference type="Proteomes" id="UP001196413">
    <property type="component" value="Unassembled WGS sequence"/>
</dbReference>
<comment type="caution">
    <text evidence="1">The sequence shown here is derived from an EMBL/GenBank/DDBJ whole genome shotgun (WGS) entry which is preliminary data.</text>
</comment>
<protein>
    <submittedName>
        <fullName evidence="1">Uncharacterized protein</fullName>
    </submittedName>
</protein>